<feature type="coiled-coil region" evidence="1">
    <location>
        <begin position="150"/>
        <end position="177"/>
    </location>
</feature>
<dbReference type="EMBL" id="SGWZ01000004">
    <property type="protein sequence ID" value="RZS67334.1"/>
    <property type="molecule type" value="Genomic_DNA"/>
</dbReference>
<dbReference type="RefSeq" id="WP_130487412.1">
    <property type="nucleotide sequence ID" value="NZ_CBCSEB010000008.1"/>
</dbReference>
<reference evidence="2 3" key="1">
    <citation type="submission" date="2019-02" db="EMBL/GenBank/DDBJ databases">
        <title>Genomic Encyclopedia of Type Strains, Phase IV (KMG-IV): sequencing the most valuable type-strain genomes for metagenomic binning, comparative biology and taxonomic classification.</title>
        <authorList>
            <person name="Goeker M."/>
        </authorList>
    </citation>
    <scope>NUCLEOTIDE SEQUENCE [LARGE SCALE GENOMIC DNA]</scope>
    <source>
        <strain evidence="2 3">DSM 16618</strain>
    </source>
</reference>
<protein>
    <submittedName>
        <fullName evidence="2">Uncharacterized protein</fullName>
    </submittedName>
</protein>
<proteinExistence type="predicted"/>
<dbReference type="Proteomes" id="UP000292039">
    <property type="component" value="Unassembled WGS sequence"/>
</dbReference>
<dbReference type="AlphaFoldDB" id="A0A4Q7MGP5"/>
<evidence type="ECO:0000313" key="3">
    <source>
        <dbReference type="Proteomes" id="UP000292039"/>
    </source>
</evidence>
<organism evidence="2 3">
    <name type="scientific">Kerstersia gyiorum</name>
    <dbReference type="NCBI Taxonomy" id="206506"/>
    <lineage>
        <taxon>Bacteria</taxon>
        <taxon>Pseudomonadati</taxon>
        <taxon>Pseudomonadota</taxon>
        <taxon>Betaproteobacteria</taxon>
        <taxon>Burkholderiales</taxon>
        <taxon>Alcaligenaceae</taxon>
        <taxon>Kerstersia</taxon>
    </lineage>
</organism>
<gene>
    <name evidence="2" type="ORF">EV679_2548</name>
</gene>
<accession>A0A4Q7MGP5</accession>
<dbReference type="InterPro" id="IPR010982">
    <property type="entry name" value="Lambda_DNA-bd_dom_sf"/>
</dbReference>
<evidence type="ECO:0000313" key="2">
    <source>
        <dbReference type="EMBL" id="RZS67334.1"/>
    </source>
</evidence>
<dbReference type="GO" id="GO:0003677">
    <property type="term" value="F:DNA binding"/>
    <property type="evidence" value="ECO:0007669"/>
    <property type="project" value="InterPro"/>
</dbReference>
<evidence type="ECO:0000256" key="1">
    <source>
        <dbReference type="SAM" id="Coils"/>
    </source>
</evidence>
<name>A0A4Q7MGP5_9BURK</name>
<keyword evidence="1" id="KW-0175">Coiled coil</keyword>
<sequence length="247" mass="29049">MSTSQHPYVWNLRNRLALLIEQQVDEKTRFKALEALTNIKATQWRDFFAGKQRPTAEMIEAASRLWPEYAFWLVTGVSDAEHGHIAPFGADFPRKMPRQEAASKLFIKRIETLDACKDAFNADPDFNDPIMQEHVFVNGYHRSAAQMGFTEAHTARLRELQKECRQLEEARVLEHEIKVRMPIESYEDTEREHPRRVKQLAKLKPVTYSDDAVEDLEQRLKAEQERLERYKRIEHRYKLAQHGTTED</sequence>
<dbReference type="Gene3D" id="1.10.260.40">
    <property type="entry name" value="lambda repressor-like DNA-binding domains"/>
    <property type="match status" value="1"/>
</dbReference>
<comment type="caution">
    <text evidence="2">The sequence shown here is derived from an EMBL/GenBank/DDBJ whole genome shotgun (WGS) entry which is preliminary data.</text>
</comment>